<dbReference type="GO" id="GO:0016746">
    <property type="term" value="F:acyltransferase activity"/>
    <property type="evidence" value="ECO:0007669"/>
    <property type="project" value="UniProtKB-KW"/>
</dbReference>
<keyword evidence="3" id="KW-1185">Reference proteome</keyword>
<dbReference type="InterPro" id="IPR016181">
    <property type="entry name" value="Acyl_CoA_acyltransferase"/>
</dbReference>
<sequence length="173" mass="19456">MNIEIRTGNHDDFQEIMHIINHARNKLAASGSPQWSNEDAPKEADIKNKIESGNNYVFTMNQTIIGTAIITDEEESAYSSICYGDWDTSQGDYATIHKFAINPEINGKGYGKTFLKLLLLVCKEKGLAEIRIDTHPQNRAMQQVILSAGFAFKGIIHLPFVNGERYAYQLFLS</sequence>
<organism evidence="2 3">
    <name type="scientific">Oceanobacillus locisalsi</name>
    <dbReference type="NCBI Taxonomy" id="546107"/>
    <lineage>
        <taxon>Bacteria</taxon>
        <taxon>Bacillati</taxon>
        <taxon>Bacillota</taxon>
        <taxon>Bacilli</taxon>
        <taxon>Bacillales</taxon>
        <taxon>Bacillaceae</taxon>
        <taxon>Oceanobacillus</taxon>
    </lineage>
</organism>
<keyword evidence="2" id="KW-0012">Acyltransferase</keyword>
<comment type="caution">
    <text evidence="2">The sequence shown here is derived from an EMBL/GenBank/DDBJ whole genome shotgun (WGS) entry which is preliminary data.</text>
</comment>
<name>A0ABW3NBS4_9BACI</name>
<proteinExistence type="predicted"/>
<dbReference type="RefSeq" id="WP_379590668.1">
    <property type="nucleotide sequence ID" value="NZ_JBHTKK010000002.1"/>
</dbReference>
<dbReference type="SUPFAM" id="SSF55729">
    <property type="entry name" value="Acyl-CoA N-acyltransferases (Nat)"/>
    <property type="match status" value="1"/>
</dbReference>
<accession>A0ABW3NBS4</accession>
<evidence type="ECO:0000313" key="3">
    <source>
        <dbReference type="Proteomes" id="UP001597041"/>
    </source>
</evidence>
<gene>
    <name evidence="2" type="ORF">ACFQ19_03645</name>
</gene>
<protein>
    <submittedName>
        <fullName evidence="2">GNAT family N-acetyltransferase</fullName>
        <ecNumber evidence="2">2.3.-.-</ecNumber>
    </submittedName>
</protein>
<dbReference type="Gene3D" id="3.40.630.30">
    <property type="match status" value="1"/>
</dbReference>
<dbReference type="EC" id="2.3.-.-" evidence="2"/>
<evidence type="ECO:0000313" key="2">
    <source>
        <dbReference type="EMBL" id="MFD1065112.1"/>
    </source>
</evidence>
<reference evidence="3" key="1">
    <citation type="journal article" date="2019" name="Int. J. Syst. Evol. Microbiol.">
        <title>The Global Catalogue of Microorganisms (GCM) 10K type strain sequencing project: providing services to taxonomists for standard genome sequencing and annotation.</title>
        <authorList>
            <consortium name="The Broad Institute Genomics Platform"/>
            <consortium name="The Broad Institute Genome Sequencing Center for Infectious Disease"/>
            <person name="Wu L."/>
            <person name="Ma J."/>
        </authorList>
    </citation>
    <scope>NUCLEOTIDE SEQUENCE [LARGE SCALE GENOMIC DNA]</scope>
    <source>
        <strain evidence="3">CCUG 56608</strain>
    </source>
</reference>
<dbReference type="Proteomes" id="UP001597041">
    <property type="component" value="Unassembled WGS sequence"/>
</dbReference>
<feature type="domain" description="N-acetyltransferase" evidence="1">
    <location>
        <begin position="3"/>
        <end position="173"/>
    </location>
</feature>
<dbReference type="InterPro" id="IPR000182">
    <property type="entry name" value="GNAT_dom"/>
</dbReference>
<dbReference type="CDD" id="cd04301">
    <property type="entry name" value="NAT_SF"/>
    <property type="match status" value="1"/>
</dbReference>
<dbReference type="Pfam" id="PF00583">
    <property type="entry name" value="Acetyltransf_1"/>
    <property type="match status" value="1"/>
</dbReference>
<dbReference type="EMBL" id="JBHTKK010000002">
    <property type="protein sequence ID" value="MFD1065112.1"/>
    <property type="molecule type" value="Genomic_DNA"/>
</dbReference>
<evidence type="ECO:0000259" key="1">
    <source>
        <dbReference type="PROSITE" id="PS51186"/>
    </source>
</evidence>
<keyword evidence="2" id="KW-0808">Transferase</keyword>
<dbReference type="PROSITE" id="PS51186">
    <property type="entry name" value="GNAT"/>
    <property type="match status" value="1"/>
</dbReference>